<dbReference type="InterPro" id="IPR017850">
    <property type="entry name" value="Alkaline_phosphatase_core_sf"/>
</dbReference>
<dbReference type="GO" id="GO:0004035">
    <property type="term" value="F:alkaline phosphatase activity"/>
    <property type="evidence" value="ECO:0007669"/>
    <property type="project" value="UniProtKB-EC"/>
</dbReference>
<evidence type="ECO:0000256" key="1">
    <source>
        <dbReference type="ARBA" id="ARBA00022553"/>
    </source>
</evidence>
<gene>
    <name evidence="7" type="ORF">FOY91_08705</name>
</gene>
<keyword evidence="1 4" id="KW-0597">Phosphoprotein</keyword>
<dbReference type="OrthoDB" id="9766127at2"/>
<dbReference type="Proteomes" id="UP000318681">
    <property type="component" value="Unassembled WGS sequence"/>
</dbReference>
<dbReference type="CDD" id="cd16016">
    <property type="entry name" value="AP-SPAP"/>
    <property type="match status" value="1"/>
</dbReference>
<dbReference type="EMBL" id="VNIM01000027">
    <property type="protein sequence ID" value="TVV74901.1"/>
    <property type="molecule type" value="Genomic_DNA"/>
</dbReference>
<keyword evidence="3 6" id="KW-0732">Signal</keyword>
<evidence type="ECO:0000313" key="7">
    <source>
        <dbReference type="EMBL" id="TVV74901.1"/>
    </source>
</evidence>
<evidence type="ECO:0000256" key="6">
    <source>
        <dbReference type="SAM" id="SignalP"/>
    </source>
</evidence>
<proteinExistence type="predicted"/>
<dbReference type="AlphaFoldDB" id="A0A558R690"/>
<reference evidence="7 8" key="1">
    <citation type="submission" date="2019-07" db="EMBL/GenBank/DDBJ databases">
        <title>Sphingomonas solaris sp. nov., isolated from a solar panel from Boston, Massachusetts.</title>
        <authorList>
            <person name="Tanner K."/>
            <person name="Pascual J."/>
            <person name="Mancuso C."/>
            <person name="Pereto J."/>
            <person name="Khalil A."/>
            <person name="Vilanova C."/>
        </authorList>
    </citation>
    <scope>NUCLEOTIDE SEQUENCE [LARGE SCALE GENOMIC DNA]</scope>
    <source>
        <strain evidence="7 8">R4DWN</strain>
    </source>
</reference>
<feature type="signal peptide" evidence="6">
    <location>
        <begin position="1"/>
        <end position="19"/>
    </location>
</feature>
<dbReference type="PANTHER" id="PTHR10151">
    <property type="entry name" value="ECTONUCLEOTIDE PYROPHOSPHATASE/PHOSPHODIESTERASE"/>
    <property type="match status" value="1"/>
</dbReference>
<evidence type="ECO:0000256" key="3">
    <source>
        <dbReference type="ARBA" id="ARBA00022729"/>
    </source>
</evidence>
<evidence type="ECO:0000256" key="4">
    <source>
        <dbReference type="PIRSR" id="PIRSR031924-50"/>
    </source>
</evidence>
<dbReference type="RefSeq" id="WP_145150139.1">
    <property type="nucleotide sequence ID" value="NZ_VNIM01000027.1"/>
</dbReference>
<accession>A0A558R690</accession>
<evidence type="ECO:0000313" key="8">
    <source>
        <dbReference type="Proteomes" id="UP000318681"/>
    </source>
</evidence>
<name>A0A558R690_9SPHN</name>
<keyword evidence="2" id="KW-0479">Metal-binding</keyword>
<dbReference type="Gene3D" id="3.40.720.10">
    <property type="entry name" value="Alkaline Phosphatase, subunit A"/>
    <property type="match status" value="1"/>
</dbReference>
<protein>
    <submittedName>
        <fullName evidence="7">Alkaline phosphatase family protein</fullName>
    </submittedName>
</protein>
<organism evidence="7 8">
    <name type="scientific">Alterirhizorhabdus solaris</name>
    <dbReference type="NCBI Taxonomy" id="2529389"/>
    <lineage>
        <taxon>Bacteria</taxon>
        <taxon>Pseudomonadati</taxon>
        <taxon>Pseudomonadota</taxon>
        <taxon>Alphaproteobacteria</taxon>
        <taxon>Sphingomonadales</taxon>
        <taxon>Rhizorhabdaceae</taxon>
        <taxon>Alterirhizorhabdus</taxon>
    </lineage>
</organism>
<feature type="binding site" evidence="5">
    <location>
        <position position="97"/>
    </location>
    <ligand>
        <name>substrate</name>
    </ligand>
</feature>
<dbReference type="GO" id="GO:0046872">
    <property type="term" value="F:metal ion binding"/>
    <property type="evidence" value="ECO:0007669"/>
    <property type="project" value="UniProtKB-KW"/>
</dbReference>
<feature type="binding site" evidence="5">
    <location>
        <begin position="156"/>
        <end position="158"/>
    </location>
    <ligand>
        <name>substrate</name>
    </ligand>
</feature>
<evidence type="ECO:0000256" key="2">
    <source>
        <dbReference type="ARBA" id="ARBA00022723"/>
    </source>
</evidence>
<evidence type="ECO:0000256" key="5">
    <source>
        <dbReference type="PIRSR" id="PIRSR031924-51"/>
    </source>
</evidence>
<comment type="caution">
    <text evidence="7">The sequence shown here is derived from an EMBL/GenBank/DDBJ whole genome shotgun (WGS) entry which is preliminary data.</text>
</comment>
<dbReference type="SUPFAM" id="SSF53649">
    <property type="entry name" value="Alkaline phosphatase-like"/>
    <property type="match status" value="1"/>
</dbReference>
<dbReference type="InterPro" id="IPR026263">
    <property type="entry name" value="Alkaline_phosphatase_prok"/>
</dbReference>
<feature type="chain" id="PRO_5021919161" evidence="6">
    <location>
        <begin position="20"/>
        <end position="569"/>
    </location>
</feature>
<dbReference type="InterPro" id="IPR002591">
    <property type="entry name" value="Phosphodiest/P_Trfase"/>
</dbReference>
<dbReference type="PIRSF" id="PIRSF031924">
    <property type="entry name" value="Pi-irrepressible_AP"/>
    <property type="match status" value="1"/>
</dbReference>
<sequence>MKRLFPAALLAALPAIAPAAPPAASAAPKLIVAISVDQFSANLFEAWRPRFTGGLKRLSGGIAYPSGYQSHAATETCPGHSTLMTGRHPNKTGIVGNTMRDEATGKPVYCLSDTDVVLAHDAKAPPVGPKRLMADTLGEWLKAASPQSRVVSVSGKDRGAITMAGHRPDGVFWLFPGYGFTTYIAPGGDATAALAPVAALNAANAKVWTQKPKWTYAHPECRPLASEWTVGGKTFASRLPPANWGVSDKPADIVRNVTASPIPDDLTLAAAATLIDHYRLGRGPATDLLTVSFSATDFIGHAYGTRGPEMCEQMYRLDASIGALLKAIDRLGVPYVVALTADHGGSDFAERLAANGYPAARLDPPAMVARVNARVMAETGLKAAPLEGGADELSLTPGVPTADRPRVLAAAQRALAAEPDIAGAFTLDELLATPIPAGKPADELSLRERFAESAYRGRSGDLLIAPKPYLSSPARPGAYVAGHGSPWNYDRRVPILFWWKDAPAYTRFLPVETVDIAPTLAAVLGVSPPADVDGRCLPLGGPGFGACPSPVAAPAAAPAARGGAGPVAR</sequence>
<feature type="active site" description="Phosphothreonine intermediate" evidence="4">
    <location>
        <position position="76"/>
    </location>
</feature>
<dbReference type="Pfam" id="PF01663">
    <property type="entry name" value="Phosphodiest"/>
    <property type="match status" value="1"/>
</dbReference>
<dbReference type="Gene3D" id="3.30.1360.150">
    <property type="match status" value="1"/>
</dbReference>
<dbReference type="PANTHER" id="PTHR10151:SF120">
    <property type="entry name" value="BIS(5'-ADENOSYL)-TRIPHOSPHATASE"/>
    <property type="match status" value="1"/>
</dbReference>
<keyword evidence="8" id="KW-1185">Reference proteome</keyword>